<dbReference type="EMBL" id="MF443374">
    <property type="protein sequence ID" value="AWH59018.1"/>
    <property type="molecule type" value="Genomic_DNA"/>
</dbReference>
<feature type="domain" description="DUF4158" evidence="6">
    <location>
        <begin position="43"/>
        <end position="207"/>
    </location>
</feature>
<evidence type="ECO:0000256" key="2">
    <source>
        <dbReference type="ARBA" id="ARBA00022578"/>
    </source>
</evidence>
<geneLocation type="plasmid" evidence="7">
    <name>unnamed</name>
</geneLocation>
<dbReference type="Pfam" id="PF13700">
    <property type="entry name" value="DUF4158"/>
    <property type="match status" value="1"/>
</dbReference>
<dbReference type="GO" id="GO:0006313">
    <property type="term" value="P:DNA transposition"/>
    <property type="evidence" value="ECO:0007669"/>
    <property type="project" value="InterPro"/>
</dbReference>
<sequence length="1020" mass="118166">MALRLKMLLKNGVYPAQQFIAIWKKNKYFLRRWGNMASRGKELLTADQREEFVRIPLDMTERELEIYYTFSQYDLEIINRHRRDHNRLGFAVQLCVLRYPGWSLSYVEPIPDLVIQYIAKQINADPDSFSLYAKRDPTKHEHLEEIRQVFGYQNFSPSKYRKTAQFLMQHALQNGNSMYLLHTVQEQLRNQKIILPGITTIERLVWETRRRAEEKIFKSLMKPLSNWQKQKLETLIDPFVENRKTPLAWLRELPGQSSPDAFLKVIKRLEYIRDLKLPMITQEVHPNRLLQLSRIGARYEPHSFRRFKENKKYAILVAYLVTLSQDLIDQAIEIHDRQMMILQSKGRKTQEEMQRENGKAVNEKVIHFADIGAALIQARDEGLDPFSTIEKVMPWDKIITSVEEAKKLARPMDYDYLDLLGNRFTYLRKYTPALLKSLEFRSTIASEPLIRALETLKEMNESGKRKVPDEAPIDFVPKRWQKHVYDEEGTINRHYYEMAALTELKNHIRSGDVYVVGSRLHKDFEEYLVAKEDWKATNLEETKLAVRSSAEVYLEEQRKALIQRLTWISNNLDDLEGVNIEKSKLRLDRLEKDTPEEARNFSLSLYNMLPKVKLTDLLMEVAHWTGFDKMLVHASTNRPPKGEENPILMAALMAMGTNIGLTKMADATPGITYHQMANAAQWRLYDDAISRAQSTLVNFQKKLTLASYWGDGTTSSSDGMRVQVGVSSLHAEANPHYGTGKGATIYRFTSDQFSSFYTKVINTNARDAVHVIDGLLHHETELNIEEHYTDTAGYTDQVFGLSHLLGFRFAPRLRDLADAKLYTIQKPNDFPKLENLLRGRINTKVIQENFDDVLRLAHSIREGKVSGSLIMGKLGSYARQNKLATALREMGRIEKTIFILDYISSETLRRRIQRGLNKGEAMNGLARALFFGKRGELRERGLQDQLQRASALNIIINAISVWNTVYLTEATKLLKEKGNLREDLLKHISPLGWEHINFLGEYTFDMTKITSLDSLRPLNQ</sequence>
<dbReference type="GO" id="GO:0004803">
    <property type="term" value="F:transposase activity"/>
    <property type="evidence" value="ECO:0007669"/>
    <property type="project" value="InterPro"/>
</dbReference>
<comment type="similarity">
    <text evidence="1">Belongs to the transposase 7 family.</text>
</comment>
<evidence type="ECO:0000256" key="3">
    <source>
        <dbReference type="ARBA" id="ARBA00023125"/>
    </source>
</evidence>
<dbReference type="NCBIfam" id="NF033527">
    <property type="entry name" value="transpos_Tn3"/>
    <property type="match status" value="1"/>
</dbReference>
<evidence type="ECO:0000259" key="6">
    <source>
        <dbReference type="Pfam" id="PF13700"/>
    </source>
</evidence>
<evidence type="ECO:0000313" key="7">
    <source>
        <dbReference type="EMBL" id="AWH59018.1"/>
    </source>
</evidence>
<evidence type="ECO:0000256" key="4">
    <source>
        <dbReference type="ARBA" id="ARBA00023172"/>
    </source>
</evidence>
<keyword evidence="7" id="KW-0614">Plasmid</keyword>
<keyword evidence="2" id="KW-0815">Transposition</keyword>
<dbReference type="InterPro" id="IPR002513">
    <property type="entry name" value="Tn3_Tnp_DDE_dom"/>
</dbReference>
<reference evidence="7" key="1">
    <citation type="journal article" date="2018" name="J. Antimicrob. Chemother.">
        <title>Evolving oxazolidinone resistance mechanisms in a worldwide collection of enterococcal clinical isolates: results from the SENTRY Antimicrobial Surveillance Program.</title>
        <authorList>
            <person name="Deshpande L.M."/>
            <person name="Castanheira M."/>
            <person name="Flamm R.K."/>
            <person name="Mendes R.E."/>
        </authorList>
    </citation>
    <scope>NUCLEOTIDE SEQUENCE</scope>
    <source>
        <strain evidence="7">687671</strain>
        <plasmid evidence="7">unnamed</plasmid>
    </source>
</reference>
<protein>
    <submittedName>
        <fullName evidence="7">Transposase</fullName>
    </submittedName>
</protein>
<dbReference type="AlphaFoldDB" id="A0A2S1PKN4"/>
<dbReference type="GO" id="GO:0003677">
    <property type="term" value="F:DNA binding"/>
    <property type="evidence" value="ECO:0007669"/>
    <property type="project" value="UniProtKB-KW"/>
</dbReference>
<keyword evidence="4" id="KW-0233">DNA recombination</keyword>
<evidence type="ECO:0000256" key="1">
    <source>
        <dbReference type="ARBA" id="ARBA00009402"/>
    </source>
</evidence>
<proteinExistence type="inferred from homology"/>
<dbReference type="InterPro" id="IPR025296">
    <property type="entry name" value="DUF4158"/>
</dbReference>
<dbReference type="InterPro" id="IPR047653">
    <property type="entry name" value="Tn3-like_transpos"/>
</dbReference>
<name>A0A2S1PKN4_ENTFL</name>
<organism evidence="7">
    <name type="scientific">Enterococcus faecalis</name>
    <name type="common">Streptococcus faecalis</name>
    <dbReference type="NCBI Taxonomy" id="1351"/>
    <lineage>
        <taxon>Bacteria</taxon>
        <taxon>Bacillati</taxon>
        <taxon>Bacillota</taxon>
        <taxon>Bacilli</taxon>
        <taxon>Lactobacillales</taxon>
        <taxon>Enterococcaceae</taxon>
        <taxon>Enterococcus</taxon>
    </lineage>
</organism>
<keyword evidence="3" id="KW-0238">DNA-binding</keyword>
<gene>
    <name evidence="7" type="primary">tnpA</name>
</gene>
<dbReference type="Pfam" id="PF01526">
    <property type="entry name" value="DDE_Tnp_Tn3"/>
    <property type="match status" value="1"/>
</dbReference>
<evidence type="ECO:0000259" key="5">
    <source>
        <dbReference type="Pfam" id="PF01526"/>
    </source>
</evidence>
<feature type="domain" description="Tn3 transposase DDE" evidence="5">
    <location>
        <begin position="616"/>
        <end position="1002"/>
    </location>
</feature>
<accession>A0A2S1PKN4</accession>